<dbReference type="Gene3D" id="3.60.15.10">
    <property type="entry name" value="Ribonuclease Z/Hydroxyacylglutathione hydrolase-like"/>
    <property type="match status" value="1"/>
</dbReference>
<dbReference type="Gene3D" id="1.10.10.10">
    <property type="entry name" value="Winged helix-like DNA-binding domain superfamily/Winged helix DNA-binding domain"/>
    <property type="match status" value="1"/>
</dbReference>
<evidence type="ECO:0000313" key="3">
    <source>
        <dbReference type="Proteomes" id="UP000782312"/>
    </source>
</evidence>
<evidence type="ECO:0000259" key="1">
    <source>
        <dbReference type="SMART" id="SM00849"/>
    </source>
</evidence>
<dbReference type="Pfam" id="PF17778">
    <property type="entry name" value="WHD_BLACT"/>
    <property type="match status" value="1"/>
</dbReference>
<dbReference type="InterPro" id="IPR036866">
    <property type="entry name" value="RibonucZ/Hydroxyglut_hydro"/>
</dbReference>
<evidence type="ECO:0000313" key="2">
    <source>
        <dbReference type="EMBL" id="MBI3129196.1"/>
    </source>
</evidence>
<feature type="domain" description="Metallo-beta-lactamase" evidence="1">
    <location>
        <begin position="25"/>
        <end position="191"/>
    </location>
</feature>
<dbReference type="AlphaFoldDB" id="A0A932I0Q8"/>
<dbReference type="InterPro" id="IPR050662">
    <property type="entry name" value="Sec-metab_biosynth-thioest"/>
</dbReference>
<reference evidence="2" key="1">
    <citation type="submission" date="2020-07" db="EMBL/GenBank/DDBJ databases">
        <title>Huge and variable diversity of episymbiotic CPR bacteria and DPANN archaea in groundwater ecosystems.</title>
        <authorList>
            <person name="He C.Y."/>
            <person name="Keren R."/>
            <person name="Whittaker M."/>
            <person name="Farag I.F."/>
            <person name="Doudna J."/>
            <person name="Cate J.H.D."/>
            <person name="Banfield J.F."/>
        </authorList>
    </citation>
    <scope>NUCLEOTIDE SEQUENCE</scope>
    <source>
        <strain evidence="2">NC_groundwater_763_Ag_S-0.2um_68_21</strain>
    </source>
</reference>
<dbReference type="SMART" id="SM00849">
    <property type="entry name" value="Lactamase_B"/>
    <property type="match status" value="1"/>
</dbReference>
<organism evidence="2 3">
    <name type="scientific">Tectimicrobiota bacterium</name>
    <dbReference type="NCBI Taxonomy" id="2528274"/>
    <lineage>
        <taxon>Bacteria</taxon>
        <taxon>Pseudomonadati</taxon>
        <taxon>Nitrospinota/Tectimicrobiota group</taxon>
        <taxon>Candidatus Tectimicrobiota</taxon>
    </lineage>
</organism>
<comment type="caution">
    <text evidence="2">The sequence shown here is derived from an EMBL/GenBank/DDBJ whole genome shotgun (WGS) entry which is preliminary data.</text>
</comment>
<dbReference type="Proteomes" id="UP000782312">
    <property type="component" value="Unassembled WGS sequence"/>
</dbReference>
<dbReference type="SUPFAM" id="SSF56281">
    <property type="entry name" value="Metallo-hydrolase/oxidoreductase"/>
    <property type="match status" value="1"/>
</dbReference>
<sequence>MSSGPHGDLIRVRRIPAPPGLFMDHVNVILVGRKPLALLDAGYAETAGELAAWLKEAAPDGLDMLILTHFHRDHMGGAAAVHEATGARMLAHPIEIPLMKDRQPSLKEIEPIEEGARLRFGEMELEALLTPGHSPGHLSFWWEEERVLFGGDNVLLPTTTSIQPPFGRLLDYQRTLERLLALNPRTIYPGHGPIVRDPARRIRDLLLHRAQREAQILGCLAGGLDAPELIARQVYPDLEERRLGMAAQMVRAQLQKLAEEGKVREEEGRYRLAGP</sequence>
<protein>
    <submittedName>
        <fullName evidence="2">MBL fold metallo-hydrolase</fullName>
    </submittedName>
</protein>
<dbReference type="InterPro" id="IPR001279">
    <property type="entry name" value="Metallo-B-lactamas"/>
</dbReference>
<dbReference type="Pfam" id="PF00753">
    <property type="entry name" value="Lactamase_B"/>
    <property type="match status" value="1"/>
</dbReference>
<dbReference type="EMBL" id="JACPUR010000038">
    <property type="protein sequence ID" value="MBI3129196.1"/>
    <property type="molecule type" value="Genomic_DNA"/>
</dbReference>
<dbReference type="InterPro" id="IPR036388">
    <property type="entry name" value="WH-like_DNA-bd_sf"/>
</dbReference>
<accession>A0A932I0Q8</accession>
<name>A0A932I0Q8_UNCTE</name>
<dbReference type="InterPro" id="IPR041516">
    <property type="entry name" value="LACTB2_WH"/>
</dbReference>
<dbReference type="PANTHER" id="PTHR23131">
    <property type="entry name" value="ENDORIBONUCLEASE LACTB2"/>
    <property type="match status" value="1"/>
</dbReference>
<gene>
    <name evidence="2" type="ORF">HYZ11_16435</name>
</gene>
<proteinExistence type="predicted"/>